<dbReference type="SUPFAM" id="SSF101941">
    <property type="entry name" value="NAC domain"/>
    <property type="match status" value="1"/>
</dbReference>
<keyword evidence="4" id="KW-0539">Nucleus</keyword>
<keyword evidence="1" id="KW-0805">Transcription regulation</keyword>
<evidence type="ECO:0000259" key="5">
    <source>
        <dbReference type="PROSITE" id="PS51005"/>
    </source>
</evidence>
<dbReference type="Proteomes" id="UP000479710">
    <property type="component" value="Unassembled WGS sequence"/>
</dbReference>
<dbReference type="AlphaFoldDB" id="A0A6G1DAA6"/>
<dbReference type="GO" id="GO:0006355">
    <property type="term" value="P:regulation of DNA-templated transcription"/>
    <property type="evidence" value="ECO:0007669"/>
    <property type="project" value="InterPro"/>
</dbReference>
<dbReference type="EMBL" id="SPHZ02000007">
    <property type="protein sequence ID" value="KAF0909367.1"/>
    <property type="molecule type" value="Genomic_DNA"/>
</dbReference>
<feature type="domain" description="NAC" evidence="5">
    <location>
        <begin position="11"/>
        <end position="78"/>
    </location>
</feature>
<keyword evidence="3" id="KW-0804">Transcription</keyword>
<evidence type="ECO:0000256" key="2">
    <source>
        <dbReference type="ARBA" id="ARBA00023125"/>
    </source>
</evidence>
<dbReference type="InterPro" id="IPR036093">
    <property type="entry name" value="NAC_dom_sf"/>
</dbReference>
<evidence type="ECO:0000313" key="6">
    <source>
        <dbReference type="EMBL" id="KAF0909367.1"/>
    </source>
</evidence>
<evidence type="ECO:0000256" key="4">
    <source>
        <dbReference type="ARBA" id="ARBA00023242"/>
    </source>
</evidence>
<gene>
    <name evidence="6" type="ORF">E2562_035808</name>
</gene>
<dbReference type="InterPro" id="IPR003441">
    <property type="entry name" value="NAC-dom"/>
</dbReference>
<keyword evidence="2" id="KW-0238">DNA-binding</keyword>
<reference evidence="6 7" key="1">
    <citation type="submission" date="2019-11" db="EMBL/GenBank/DDBJ databases">
        <title>Whole genome sequence of Oryza granulata.</title>
        <authorList>
            <person name="Li W."/>
        </authorList>
    </citation>
    <scope>NUCLEOTIDE SEQUENCE [LARGE SCALE GENOMIC DNA]</scope>
    <source>
        <strain evidence="7">cv. Menghai</strain>
        <tissue evidence="6">Leaf</tissue>
    </source>
</reference>
<evidence type="ECO:0000256" key="1">
    <source>
        <dbReference type="ARBA" id="ARBA00023015"/>
    </source>
</evidence>
<dbReference type="GO" id="GO:0003677">
    <property type="term" value="F:DNA binding"/>
    <property type="evidence" value="ECO:0007669"/>
    <property type="project" value="UniProtKB-KW"/>
</dbReference>
<dbReference type="PROSITE" id="PS51005">
    <property type="entry name" value="NAC"/>
    <property type="match status" value="1"/>
</dbReference>
<keyword evidence="7" id="KW-1185">Reference proteome</keyword>
<organism evidence="6 7">
    <name type="scientific">Oryza meyeriana var. granulata</name>
    <dbReference type="NCBI Taxonomy" id="110450"/>
    <lineage>
        <taxon>Eukaryota</taxon>
        <taxon>Viridiplantae</taxon>
        <taxon>Streptophyta</taxon>
        <taxon>Embryophyta</taxon>
        <taxon>Tracheophyta</taxon>
        <taxon>Spermatophyta</taxon>
        <taxon>Magnoliopsida</taxon>
        <taxon>Liliopsida</taxon>
        <taxon>Poales</taxon>
        <taxon>Poaceae</taxon>
        <taxon>BOP clade</taxon>
        <taxon>Oryzoideae</taxon>
        <taxon>Oryzeae</taxon>
        <taxon>Oryzinae</taxon>
        <taxon>Oryza</taxon>
        <taxon>Oryza meyeriana</taxon>
    </lineage>
</organism>
<proteinExistence type="predicted"/>
<accession>A0A6G1DAA6</accession>
<name>A0A6G1DAA6_9ORYZ</name>
<evidence type="ECO:0000256" key="3">
    <source>
        <dbReference type="ARBA" id="ARBA00023163"/>
    </source>
</evidence>
<comment type="caution">
    <text evidence="6">The sequence shown here is derived from an EMBL/GenBank/DDBJ whole genome shotgun (WGS) entry which is preliminary data.</text>
</comment>
<protein>
    <recommendedName>
        <fullName evidence="5">NAC domain-containing protein</fullName>
    </recommendedName>
</protein>
<evidence type="ECO:0000313" key="7">
    <source>
        <dbReference type="Proteomes" id="UP000479710"/>
    </source>
</evidence>
<sequence length="78" mass="8462">MAAAVATWDGLPPGLRFDPKDDELVARYLLARIRARRPGGFLRITAGARSDEAFLFAEARAKNGKGSRQKRTVVGGGY</sequence>